<sequence length="151" mass="17840">MSIDCHRAFWRDFNWKRLRISMPPCKRLGKYRVESSIQCWNQYTAEFSCGLASFSRSLWTQLMQLPKLKCATHLDGAQLHWSGNAVSLSVRQKARSDVKMRWVLSCFHHDHWPLLLSPPFGCSPARLASWSYPLRYTTRRRRFRTARGLLH</sequence>
<accession>A0A8J5VCD8</accession>
<protein>
    <submittedName>
        <fullName evidence="1">Uncharacterized protein</fullName>
    </submittedName>
</protein>
<proteinExistence type="predicted"/>
<dbReference type="Proteomes" id="UP000729402">
    <property type="component" value="Unassembled WGS sequence"/>
</dbReference>
<evidence type="ECO:0000313" key="1">
    <source>
        <dbReference type="EMBL" id="KAG8060510.1"/>
    </source>
</evidence>
<reference evidence="1" key="2">
    <citation type="submission" date="2021-02" db="EMBL/GenBank/DDBJ databases">
        <authorList>
            <person name="Kimball J.A."/>
            <person name="Haas M.W."/>
            <person name="Macchietto M."/>
            <person name="Kono T."/>
            <person name="Duquette J."/>
            <person name="Shao M."/>
        </authorList>
    </citation>
    <scope>NUCLEOTIDE SEQUENCE</scope>
    <source>
        <tissue evidence="1">Fresh leaf tissue</tissue>
    </source>
</reference>
<reference evidence="1" key="1">
    <citation type="journal article" date="2021" name="bioRxiv">
        <title>Whole Genome Assembly and Annotation of Northern Wild Rice, Zizania palustris L., Supports a Whole Genome Duplication in the Zizania Genus.</title>
        <authorList>
            <person name="Haas M."/>
            <person name="Kono T."/>
            <person name="Macchietto M."/>
            <person name="Millas R."/>
            <person name="McGilp L."/>
            <person name="Shao M."/>
            <person name="Duquette J."/>
            <person name="Hirsch C.N."/>
            <person name="Kimball J."/>
        </authorList>
    </citation>
    <scope>NUCLEOTIDE SEQUENCE</scope>
    <source>
        <tissue evidence="1">Fresh leaf tissue</tissue>
    </source>
</reference>
<name>A0A8J5VCD8_ZIZPA</name>
<evidence type="ECO:0000313" key="2">
    <source>
        <dbReference type="Proteomes" id="UP000729402"/>
    </source>
</evidence>
<comment type="caution">
    <text evidence="1">The sequence shown here is derived from an EMBL/GenBank/DDBJ whole genome shotgun (WGS) entry which is preliminary data.</text>
</comment>
<organism evidence="1 2">
    <name type="scientific">Zizania palustris</name>
    <name type="common">Northern wild rice</name>
    <dbReference type="NCBI Taxonomy" id="103762"/>
    <lineage>
        <taxon>Eukaryota</taxon>
        <taxon>Viridiplantae</taxon>
        <taxon>Streptophyta</taxon>
        <taxon>Embryophyta</taxon>
        <taxon>Tracheophyta</taxon>
        <taxon>Spermatophyta</taxon>
        <taxon>Magnoliopsida</taxon>
        <taxon>Liliopsida</taxon>
        <taxon>Poales</taxon>
        <taxon>Poaceae</taxon>
        <taxon>BOP clade</taxon>
        <taxon>Oryzoideae</taxon>
        <taxon>Oryzeae</taxon>
        <taxon>Zizaniinae</taxon>
        <taxon>Zizania</taxon>
    </lineage>
</organism>
<dbReference type="AlphaFoldDB" id="A0A8J5VCD8"/>
<gene>
    <name evidence="1" type="ORF">GUJ93_ZPchr0002g26791</name>
</gene>
<keyword evidence="2" id="KW-1185">Reference proteome</keyword>
<dbReference type="EMBL" id="JAAALK010000287">
    <property type="protein sequence ID" value="KAG8060510.1"/>
    <property type="molecule type" value="Genomic_DNA"/>
</dbReference>